<dbReference type="PROSITE" id="PS50082">
    <property type="entry name" value="WD_REPEATS_2"/>
    <property type="match status" value="3"/>
</dbReference>
<evidence type="ECO:0000313" key="7">
    <source>
        <dbReference type="Proteomes" id="UP000011087"/>
    </source>
</evidence>
<dbReference type="InterPro" id="IPR036322">
    <property type="entry name" value="WD40_repeat_dom_sf"/>
</dbReference>
<dbReference type="PROSITE" id="PS00678">
    <property type="entry name" value="WD_REPEATS_1"/>
    <property type="match status" value="2"/>
</dbReference>
<dbReference type="Pfam" id="PF00400">
    <property type="entry name" value="WD40"/>
    <property type="match status" value="4"/>
</dbReference>
<dbReference type="PANTHER" id="PTHR44675">
    <property type="entry name" value="PAK1 INTERACTING PROTEIN 1"/>
    <property type="match status" value="1"/>
</dbReference>
<evidence type="ECO:0000313" key="5">
    <source>
        <dbReference type="EMBL" id="EKX53226.1"/>
    </source>
</evidence>
<reference evidence="7" key="2">
    <citation type="submission" date="2012-11" db="EMBL/GenBank/DDBJ databases">
        <authorList>
            <person name="Kuo A."/>
            <person name="Curtis B.A."/>
            <person name="Tanifuji G."/>
            <person name="Burki F."/>
            <person name="Gruber A."/>
            <person name="Irimia M."/>
            <person name="Maruyama S."/>
            <person name="Arias M.C."/>
            <person name="Ball S.G."/>
            <person name="Gile G.H."/>
            <person name="Hirakawa Y."/>
            <person name="Hopkins J.F."/>
            <person name="Rensing S.A."/>
            <person name="Schmutz J."/>
            <person name="Symeonidi A."/>
            <person name="Elias M."/>
            <person name="Eveleigh R.J."/>
            <person name="Herman E.K."/>
            <person name="Klute M.J."/>
            <person name="Nakayama T."/>
            <person name="Obornik M."/>
            <person name="Reyes-Prieto A."/>
            <person name="Armbrust E.V."/>
            <person name="Aves S.J."/>
            <person name="Beiko R.G."/>
            <person name="Coutinho P."/>
            <person name="Dacks J.B."/>
            <person name="Durnford D.G."/>
            <person name="Fast N.M."/>
            <person name="Green B.R."/>
            <person name="Grisdale C."/>
            <person name="Hempe F."/>
            <person name="Henrissat B."/>
            <person name="Hoppner M.P."/>
            <person name="Ishida K.-I."/>
            <person name="Kim E."/>
            <person name="Koreny L."/>
            <person name="Kroth P.G."/>
            <person name="Liu Y."/>
            <person name="Malik S.-B."/>
            <person name="Maier U.G."/>
            <person name="McRose D."/>
            <person name="Mock T."/>
            <person name="Neilson J.A."/>
            <person name="Onodera N.T."/>
            <person name="Poole A.M."/>
            <person name="Pritham E.J."/>
            <person name="Richards T.A."/>
            <person name="Rocap G."/>
            <person name="Roy S.W."/>
            <person name="Sarai C."/>
            <person name="Schaack S."/>
            <person name="Shirato S."/>
            <person name="Slamovits C.H."/>
            <person name="Spencer D.F."/>
            <person name="Suzuki S."/>
            <person name="Worden A.Z."/>
            <person name="Zauner S."/>
            <person name="Barry K."/>
            <person name="Bell C."/>
            <person name="Bharti A.K."/>
            <person name="Crow J.A."/>
            <person name="Grimwood J."/>
            <person name="Kramer R."/>
            <person name="Lindquist E."/>
            <person name="Lucas S."/>
            <person name="Salamov A."/>
            <person name="McFadden G.I."/>
            <person name="Lane C.E."/>
            <person name="Keeling P.J."/>
            <person name="Gray M.W."/>
            <person name="Grigoriev I.V."/>
            <person name="Archibald J.M."/>
        </authorList>
    </citation>
    <scope>NUCLEOTIDE SEQUENCE</scope>
    <source>
        <strain evidence="7">CCMP2712</strain>
    </source>
</reference>
<dbReference type="PROSITE" id="PS50294">
    <property type="entry name" value="WD_REPEATS_REGION"/>
    <property type="match status" value="1"/>
</dbReference>
<dbReference type="eggNOG" id="KOG0294">
    <property type="taxonomic scope" value="Eukaryota"/>
</dbReference>
<gene>
    <name evidence="5" type="ORF">GUITHDRAFT_150348</name>
</gene>
<proteinExistence type="predicted"/>
<dbReference type="InterPro" id="IPR019775">
    <property type="entry name" value="WD40_repeat_CS"/>
</dbReference>
<dbReference type="PaxDb" id="55529-EKX53226"/>
<keyword evidence="7" id="KW-1185">Reference proteome</keyword>
<dbReference type="Gene3D" id="2.130.10.10">
    <property type="entry name" value="YVTN repeat-like/Quinoprotein amine dehydrogenase"/>
    <property type="match status" value="2"/>
</dbReference>
<dbReference type="EnsemblProtists" id="EKX53226">
    <property type="protein sequence ID" value="EKX53226"/>
    <property type="gene ID" value="GUITHDRAFT_150348"/>
</dbReference>
<dbReference type="EMBL" id="JH992970">
    <property type="protein sequence ID" value="EKX53226.1"/>
    <property type="molecule type" value="Genomic_DNA"/>
</dbReference>
<dbReference type="Proteomes" id="UP000011087">
    <property type="component" value="Unassembled WGS sequence"/>
</dbReference>
<reference evidence="6" key="3">
    <citation type="submission" date="2016-03" db="UniProtKB">
        <authorList>
            <consortium name="EnsemblProtists"/>
        </authorList>
    </citation>
    <scope>IDENTIFICATION</scope>
</reference>
<keyword evidence="3" id="KW-0677">Repeat</keyword>
<dbReference type="GeneID" id="17310083"/>
<dbReference type="HOGENOM" id="CLU_031466_2_0_1"/>
<evidence type="ECO:0000256" key="4">
    <source>
        <dbReference type="PROSITE-ProRule" id="PRU00221"/>
    </source>
</evidence>
<evidence type="ECO:0000256" key="1">
    <source>
        <dbReference type="ARBA" id="ARBA00022517"/>
    </source>
</evidence>
<protein>
    <submittedName>
        <fullName evidence="5 6">Uncharacterized protein</fullName>
    </submittedName>
</protein>
<reference evidence="5 7" key="1">
    <citation type="journal article" date="2012" name="Nature">
        <title>Algal genomes reveal evolutionary mosaicism and the fate of nucleomorphs.</title>
        <authorList>
            <consortium name="DOE Joint Genome Institute"/>
            <person name="Curtis B.A."/>
            <person name="Tanifuji G."/>
            <person name="Burki F."/>
            <person name="Gruber A."/>
            <person name="Irimia M."/>
            <person name="Maruyama S."/>
            <person name="Arias M.C."/>
            <person name="Ball S.G."/>
            <person name="Gile G.H."/>
            <person name="Hirakawa Y."/>
            <person name="Hopkins J.F."/>
            <person name="Kuo A."/>
            <person name="Rensing S.A."/>
            <person name="Schmutz J."/>
            <person name="Symeonidi A."/>
            <person name="Elias M."/>
            <person name="Eveleigh R.J."/>
            <person name="Herman E.K."/>
            <person name="Klute M.J."/>
            <person name="Nakayama T."/>
            <person name="Obornik M."/>
            <person name="Reyes-Prieto A."/>
            <person name="Armbrust E.V."/>
            <person name="Aves S.J."/>
            <person name="Beiko R.G."/>
            <person name="Coutinho P."/>
            <person name="Dacks J.B."/>
            <person name="Durnford D.G."/>
            <person name="Fast N.M."/>
            <person name="Green B.R."/>
            <person name="Grisdale C.J."/>
            <person name="Hempel F."/>
            <person name="Henrissat B."/>
            <person name="Hoppner M.P."/>
            <person name="Ishida K."/>
            <person name="Kim E."/>
            <person name="Koreny L."/>
            <person name="Kroth P.G."/>
            <person name="Liu Y."/>
            <person name="Malik S.B."/>
            <person name="Maier U.G."/>
            <person name="McRose D."/>
            <person name="Mock T."/>
            <person name="Neilson J.A."/>
            <person name="Onodera N.T."/>
            <person name="Poole A.M."/>
            <person name="Pritham E.J."/>
            <person name="Richards T.A."/>
            <person name="Rocap G."/>
            <person name="Roy S.W."/>
            <person name="Sarai C."/>
            <person name="Schaack S."/>
            <person name="Shirato S."/>
            <person name="Slamovits C.H."/>
            <person name="Spencer D.F."/>
            <person name="Suzuki S."/>
            <person name="Worden A.Z."/>
            <person name="Zauner S."/>
            <person name="Barry K."/>
            <person name="Bell C."/>
            <person name="Bharti A.K."/>
            <person name="Crow J.A."/>
            <person name="Grimwood J."/>
            <person name="Kramer R."/>
            <person name="Lindquist E."/>
            <person name="Lucas S."/>
            <person name="Salamov A."/>
            <person name="McFadden G.I."/>
            <person name="Lane C.E."/>
            <person name="Keeling P.J."/>
            <person name="Gray M.W."/>
            <person name="Grigoriev I.V."/>
            <person name="Archibald J.M."/>
        </authorList>
    </citation>
    <scope>NUCLEOTIDE SEQUENCE</scope>
    <source>
        <strain evidence="5 7">CCMP2712</strain>
    </source>
</reference>
<dbReference type="PANTHER" id="PTHR44675:SF1">
    <property type="entry name" value="P21-ACTIVATED PROTEIN KINASE-INTERACTING PROTEIN 1"/>
    <property type="match status" value="1"/>
</dbReference>
<dbReference type="InterPro" id="IPR020472">
    <property type="entry name" value="WD40_PAC1"/>
</dbReference>
<dbReference type="KEGG" id="gtt:GUITHDRAFT_150348"/>
<keyword evidence="2 4" id="KW-0853">WD repeat</keyword>
<organism evidence="5">
    <name type="scientific">Guillardia theta (strain CCMP2712)</name>
    <name type="common">Cryptophyte</name>
    <dbReference type="NCBI Taxonomy" id="905079"/>
    <lineage>
        <taxon>Eukaryota</taxon>
        <taxon>Cryptophyceae</taxon>
        <taxon>Pyrenomonadales</taxon>
        <taxon>Geminigeraceae</taxon>
        <taxon>Guillardia</taxon>
    </lineage>
</organism>
<dbReference type="SUPFAM" id="SSF50978">
    <property type="entry name" value="WD40 repeat-like"/>
    <property type="match status" value="1"/>
</dbReference>
<feature type="repeat" description="WD" evidence="4">
    <location>
        <begin position="218"/>
        <end position="244"/>
    </location>
</feature>
<dbReference type="InterPro" id="IPR001680">
    <property type="entry name" value="WD40_rpt"/>
</dbReference>
<accession>L1JXC1</accession>
<dbReference type="InterPro" id="IPR015943">
    <property type="entry name" value="WD40/YVTN_repeat-like_dom_sf"/>
</dbReference>
<evidence type="ECO:0000313" key="6">
    <source>
        <dbReference type="EnsemblProtists" id="EKX53226"/>
    </source>
</evidence>
<evidence type="ECO:0000256" key="2">
    <source>
        <dbReference type="ARBA" id="ARBA00022574"/>
    </source>
</evidence>
<dbReference type="InterPro" id="IPR051959">
    <property type="entry name" value="PAK1-Kinase_Regulator"/>
</dbReference>
<dbReference type="GO" id="GO:0042254">
    <property type="term" value="P:ribosome biogenesis"/>
    <property type="evidence" value="ECO:0007669"/>
    <property type="project" value="UniProtKB-KW"/>
</dbReference>
<dbReference type="SMART" id="SM00320">
    <property type="entry name" value="WD40"/>
    <property type="match status" value="5"/>
</dbReference>
<dbReference type="OMA" id="IIIWRTK"/>
<dbReference type="STRING" id="905079.L1JXC1"/>
<sequence>MSNTKDKQKALIVAGTYERTLCGWRVEGDEAATPVFNHPAHLGPIKAVAISGKYLVSGGNDEEIRIFNTRKLVEVGNLMRHQGPITSLKFFGSFNLVSSSDDGTMLIWRCKDWECLSTLRGHKGGVIDHDIHDSGKVLISCGRDNTIRLWDLVKGSLLHTRKRESKGYGSFQCIRWIPKSEGFCSIIGNSVEIYDANSDTPTSNLAHSRTPLTATFYDANTLLTGGEDKIVRVWDVRNGKTVNQLPQMSSRIRSISIESLTNSVITACSDGDIQMNSWSNSDKVLWKESTRARITCACSAITEGAEEAADVQSGMQVAMLMLIFLLGAG</sequence>
<dbReference type="AlphaFoldDB" id="L1JXC1"/>
<feature type="repeat" description="WD" evidence="4">
    <location>
        <begin position="78"/>
        <end position="118"/>
    </location>
</feature>
<dbReference type="OrthoDB" id="308449at2759"/>
<keyword evidence="1" id="KW-0690">Ribosome biogenesis</keyword>
<dbReference type="PRINTS" id="PR00320">
    <property type="entry name" value="GPROTEINBRPT"/>
</dbReference>
<evidence type="ECO:0000256" key="3">
    <source>
        <dbReference type="ARBA" id="ARBA00022737"/>
    </source>
</evidence>
<dbReference type="RefSeq" id="XP_005840206.1">
    <property type="nucleotide sequence ID" value="XM_005840149.1"/>
</dbReference>
<feature type="repeat" description="WD" evidence="4">
    <location>
        <begin position="119"/>
        <end position="160"/>
    </location>
</feature>
<name>L1JXC1_GUITC</name>